<dbReference type="Gene3D" id="1.25.40.10">
    <property type="entry name" value="Tetratricopeptide repeat domain"/>
    <property type="match status" value="1"/>
</dbReference>
<proteinExistence type="predicted"/>
<organism evidence="2 3">
    <name type="scientific">Nonomuraea terrae</name>
    <dbReference type="NCBI Taxonomy" id="2530383"/>
    <lineage>
        <taxon>Bacteria</taxon>
        <taxon>Bacillati</taxon>
        <taxon>Actinomycetota</taxon>
        <taxon>Actinomycetes</taxon>
        <taxon>Streptosporangiales</taxon>
        <taxon>Streptosporangiaceae</taxon>
        <taxon>Nonomuraea</taxon>
    </lineage>
</organism>
<evidence type="ECO:0000313" key="2">
    <source>
        <dbReference type="EMBL" id="TDD44950.1"/>
    </source>
</evidence>
<evidence type="ECO:0008006" key="4">
    <source>
        <dbReference type="Google" id="ProtNLM"/>
    </source>
</evidence>
<dbReference type="AlphaFoldDB" id="A0A4R4YKL9"/>
<sequence length="272" mass="29115">MGLEDEGRRIGNRTLTAGEAFASGSRVTAVPAGFQEPGAVPPTSERPPSRPDTESLTAPSPSSPAVERQAPQSWQTSASRSRPAAAPQFRHGDIALVRADAGALKAESRFTQAAEVLGRIAEPARRALGRTDSEVIALRIDLADALFLAGDHRRAAPEFAALAADIAARQGPADDLALRFRMMEATCLAMLGDTALALARLRHLLDDERRFGVDDDRTLELRRQIGLLELGAGDHAAARRTLGALLADLEQRHGPGHPSTREIRDLLHDLAD</sequence>
<evidence type="ECO:0000313" key="3">
    <source>
        <dbReference type="Proteomes" id="UP000295302"/>
    </source>
</evidence>
<dbReference type="OrthoDB" id="3885120at2"/>
<keyword evidence="3" id="KW-1185">Reference proteome</keyword>
<gene>
    <name evidence="2" type="ORF">E1286_25525</name>
</gene>
<feature type="compositionally biased region" description="Low complexity" evidence="1">
    <location>
        <begin position="77"/>
        <end position="87"/>
    </location>
</feature>
<dbReference type="RefSeq" id="WP_132616181.1">
    <property type="nucleotide sequence ID" value="NZ_SMKQ01000088.1"/>
</dbReference>
<name>A0A4R4YKL9_9ACTN</name>
<reference evidence="2 3" key="1">
    <citation type="submission" date="2019-03" db="EMBL/GenBank/DDBJ databases">
        <title>Draft genome sequences of novel Actinobacteria.</title>
        <authorList>
            <person name="Sahin N."/>
            <person name="Ay H."/>
            <person name="Saygin H."/>
        </authorList>
    </citation>
    <scope>NUCLEOTIDE SEQUENCE [LARGE SCALE GENOMIC DNA]</scope>
    <source>
        <strain evidence="2 3">CH32</strain>
    </source>
</reference>
<feature type="region of interest" description="Disordered" evidence="1">
    <location>
        <begin position="26"/>
        <end position="87"/>
    </location>
</feature>
<protein>
    <recommendedName>
        <fullName evidence="4">Tetratricopeptide repeat protein</fullName>
    </recommendedName>
</protein>
<evidence type="ECO:0000256" key="1">
    <source>
        <dbReference type="SAM" id="MobiDB-lite"/>
    </source>
</evidence>
<dbReference type="Proteomes" id="UP000295302">
    <property type="component" value="Unassembled WGS sequence"/>
</dbReference>
<accession>A0A4R4YKL9</accession>
<dbReference type="InterPro" id="IPR011990">
    <property type="entry name" value="TPR-like_helical_dom_sf"/>
</dbReference>
<dbReference type="EMBL" id="SMKQ01000088">
    <property type="protein sequence ID" value="TDD44950.1"/>
    <property type="molecule type" value="Genomic_DNA"/>
</dbReference>
<comment type="caution">
    <text evidence="2">The sequence shown here is derived from an EMBL/GenBank/DDBJ whole genome shotgun (WGS) entry which is preliminary data.</text>
</comment>